<dbReference type="Proteomes" id="UP000236509">
    <property type="component" value="Unassembled WGS sequence"/>
</dbReference>
<dbReference type="InterPro" id="IPR045851">
    <property type="entry name" value="AMP-bd_C_sf"/>
</dbReference>
<dbReference type="AlphaFoldDB" id="A0A7U7PXS8"/>
<protein>
    <recommendedName>
        <fullName evidence="2">Putative long chain fatty acid-CoA ligase VraA</fullName>
    </recommendedName>
    <alternativeName>
        <fullName evidence="4">Acyl-CoA synthetase</fullName>
    </alternativeName>
</protein>
<dbReference type="Pfam" id="PF13193">
    <property type="entry name" value="AMP-binding_C"/>
    <property type="match status" value="1"/>
</dbReference>
<dbReference type="GO" id="GO:0031956">
    <property type="term" value="F:medium-chain fatty acid-CoA ligase activity"/>
    <property type="evidence" value="ECO:0007669"/>
    <property type="project" value="TreeGrafter"/>
</dbReference>
<feature type="domain" description="AMP-dependent synthetase/ligase" evidence="5">
    <location>
        <begin position="35"/>
        <end position="350"/>
    </location>
</feature>
<evidence type="ECO:0000256" key="3">
    <source>
        <dbReference type="ARBA" id="ARBA00022598"/>
    </source>
</evidence>
<dbReference type="InterPro" id="IPR020845">
    <property type="entry name" value="AMP-binding_CS"/>
</dbReference>
<name>A0A7U7PXS8_9STAP</name>
<comment type="caution">
    <text evidence="7">The sequence shown here is derived from an EMBL/GenBank/DDBJ whole genome shotgun (WGS) entry which is preliminary data.</text>
</comment>
<dbReference type="PANTHER" id="PTHR43201">
    <property type="entry name" value="ACYL-COA SYNTHETASE"/>
    <property type="match status" value="1"/>
</dbReference>
<accession>A0A7U7PXS8</accession>
<dbReference type="InterPro" id="IPR000873">
    <property type="entry name" value="AMP-dep_synth/lig_dom"/>
</dbReference>
<feature type="domain" description="AMP-binding enzyme C-terminal" evidence="6">
    <location>
        <begin position="397"/>
        <end position="469"/>
    </location>
</feature>
<reference evidence="7 8" key="1">
    <citation type="submission" date="2015-04" db="EMBL/GenBank/DDBJ databases">
        <authorList>
            <person name="Cao L."/>
            <person name="Gao C.H."/>
        </authorList>
    </citation>
    <scope>NUCLEOTIDE SEQUENCE [LARGE SCALE GENOMIC DNA]</scope>
    <source>
        <strain evidence="7 8">SH3</strain>
    </source>
</reference>
<dbReference type="GO" id="GO:0006631">
    <property type="term" value="P:fatty acid metabolic process"/>
    <property type="evidence" value="ECO:0007669"/>
    <property type="project" value="TreeGrafter"/>
</dbReference>
<sequence>MTDKEANSLYNVNENVIEVYNERGILMNQILNMLEAHIQNKPNAIAIQIDDQAFTYQQLEDNVSMVVESLKSLSLDAVVALNMTSPIQTIVYYLALQRLHRIPMMIEPKWQSTIHHQLFEKYNIKDVIGNNGLIQKIDSPSFIDASQLHHHQNLLHIGFTSGTTGMPKAYYRDENSWIASFEVNEMLMKRGENAIVAPGPLAHSLTLYALLYALSTGRTFIGQATFDPTKLLNQCLDNNLYKSALFVVPTMIKSLVTLFNSTYAIQSIFSSGDKLHSTVFQKLKNKAPDINLIEFFGTSETSFISYNFNQEAPLESVGILFPNVELKTLNRDQNGIGQICVKSNMTFSGYVGDKYLNDNEWIVTGDVGFVNQQYLFLTGRKHDMIIIGGHNVYPSSVEHMLKQWDKIDEAIIIGIPNEQFGQIAVLLYTSESKLTHKDVKHFLSYKVKRYEIPSIIYHVDKMFYTASGKIAREKMTTMYLRGEI</sequence>
<dbReference type="PANTHER" id="PTHR43201:SF5">
    <property type="entry name" value="MEDIUM-CHAIN ACYL-COA LIGASE ACSF2, MITOCHONDRIAL"/>
    <property type="match status" value="1"/>
</dbReference>
<keyword evidence="3 7" id="KW-0436">Ligase</keyword>
<dbReference type="EMBL" id="CVOU01000017">
    <property type="protein sequence ID" value="CRI22905.1"/>
    <property type="molecule type" value="Genomic_DNA"/>
</dbReference>
<organism evidence="7 8">
    <name type="scientific">Staphylococcus argenteus</name>
    <dbReference type="NCBI Taxonomy" id="985002"/>
    <lineage>
        <taxon>Bacteria</taxon>
        <taxon>Bacillati</taxon>
        <taxon>Bacillota</taxon>
        <taxon>Bacilli</taxon>
        <taxon>Bacillales</taxon>
        <taxon>Staphylococcaceae</taxon>
        <taxon>Staphylococcus</taxon>
    </lineage>
</organism>
<evidence type="ECO:0000313" key="8">
    <source>
        <dbReference type="Proteomes" id="UP000236509"/>
    </source>
</evidence>
<proteinExistence type="inferred from homology"/>
<comment type="similarity">
    <text evidence="1">Belongs to the ATP-dependent AMP-binding enzyme family.</text>
</comment>
<dbReference type="SUPFAM" id="SSF56801">
    <property type="entry name" value="Acetyl-CoA synthetase-like"/>
    <property type="match status" value="1"/>
</dbReference>
<evidence type="ECO:0000259" key="6">
    <source>
        <dbReference type="Pfam" id="PF13193"/>
    </source>
</evidence>
<evidence type="ECO:0000256" key="1">
    <source>
        <dbReference type="ARBA" id="ARBA00006432"/>
    </source>
</evidence>
<dbReference type="Gene3D" id="3.40.50.12780">
    <property type="entry name" value="N-terminal domain of ligase-like"/>
    <property type="match status" value="1"/>
</dbReference>
<evidence type="ECO:0000313" key="7">
    <source>
        <dbReference type="EMBL" id="CRI22905.1"/>
    </source>
</evidence>
<dbReference type="InterPro" id="IPR025110">
    <property type="entry name" value="AMP-bd_C"/>
</dbReference>
<evidence type="ECO:0000259" key="5">
    <source>
        <dbReference type="Pfam" id="PF00501"/>
    </source>
</evidence>
<dbReference type="Pfam" id="PF00501">
    <property type="entry name" value="AMP-binding"/>
    <property type="match status" value="1"/>
</dbReference>
<dbReference type="InterPro" id="IPR042099">
    <property type="entry name" value="ANL_N_sf"/>
</dbReference>
<dbReference type="Gene3D" id="3.30.300.30">
    <property type="match status" value="1"/>
</dbReference>
<dbReference type="PROSITE" id="PS00455">
    <property type="entry name" value="AMP_BINDING"/>
    <property type="match status" value="1"/>
</dbReference>
<evidence type="ECO:0000256" key="2">
    <source>
        <dbReference type="ARBA" id="ARBA00017625"/>
    </source>
</evidence>
<evidence type="ECO:0000256" key="4">
    <source>
        <dbReference type="ARBA" id="ARBA00032875"/>
    </source>
</evidence>
<keyword evidence="8" id="KW-1185">Reference proteome</keyword>
<gene>
    <name evidence="7" type="primary">vraA</name>
    <name evidence="7" type="ORF">BN1326_50058</name>
</gene>